<dbReference type="Pfam" id="PF01168">
    <property type="entry name" value="Ala_racemase_N"/>
    <property type="match status" value="1"/>
</dbReference>
<comment type="cofactor">
    <cofactor evidence="3">
        <name>pyridoxal 5'-phosphate</name>
        <dbReference type="ChEBI" id="CHEBI:597326"/>
    </cofactor>
</comment>
<organism evidence="6 7">
    <name type="scientific">Selenomonas artemidis F0399</name>
    <dbReference type="NCBI Taxonomy" id="749551"/>
    <lineage>
        <taxon>Bacteria</taxon>
        <taxon>Bacillati</taxon>
        <taxon>Bacillota</taxon>
        <taxon>Negativicutes</taxon>
        <taxon>Selenomonadales</taxon>
        <taxon>Selenomonadaceae</taxon>
        <taxon>Selenomonas</taxon>
    </lineage>
</organism>
<dbReference type="RefSeq" id="WP_009350521.1">
    <property type="nucleotide sequence ID" value="NZ_GL638151.1"/>
</dbReference>
<dbReference type="STRING" id="749551.HMPREF9555_01872"/>
<gene>
    <name evidence="6" type="ORF">HMPREF9555_01872</name>
</gene>
<evidence type="ECO:0000313" key="7">
    <source>
        <dbReference type="Proteomes" id="UP000004633"/>
    </source>
</evidence>
<comment type="function">
    <text evidence="2">Pyridoxal 5'-phosphate (PLP)-binding protein, which is involved in PLP homeostasis.</text>
</comment>
<dbReference type="GO" id="GO:0030170">
    <property type="term" value="F:pyridoxal phosphate binding"/>
    <property type="evidence" value="ECO:0007669"/>
    <property type="project" value="UniProtKB-UniRule"/>
</dbReference>
<evidence type="ECO:0000259" key="5">
    <source>
        <dbReference type="Pfam" id="PF01168"/>
    </source>
</evidence>
<dbReference type="HOGENOM" id="CLU_059988_1_0_9"/>
<dbReference type="HAMAP" id="MF_02087">
    <property type="entry name" value="PLP_homeostasis"/>
    <property type="match status" value="1"/>
</dbReference>
<keyword evidence="1 2" id="KW-0663">Pyridoxal phosphate</keyword>
<dbReference type="SUPFAM" id="SSF51419">
    <property type="entry name" value="PLP-binding barrel"/>
    <property type="match status" value="1"/>
</dbReference>
<dbReference type="FunFam" id="3.20.20.10:FF:000018">
    <property type="entry name" value="Pyridoxal phosphate homeostasis protein"/>
    <property type="match status" value="1"/>
</dbReference>
<evidence type="ECO:0000256" key="1">
    <source>
        <dbReference type="ARBA" id="ARBA00022898"/>
    </source>
</evidence>
<feature type="domain" description="Alanine racemase N-terminal" evidence="5">
    <location>
        <begin position="23"/>
        <end position="233"/>
    </location>
</feature>
<dbReference type="PIRSF" id="PIRSF004848">
    <property type="entry name" value="YBL036c_PLPDEIII"/>
    <property type="match status" value="1"/>
</dbReference>
<dbReference type="PANTHER" id="PTHR10146:SF14">
    <property type="entry name" value="PYRIDOXAL PHOSPHATE HOMEOSTASIS PROTEIN"/>
    <property type="match status" value="1"/>
</dbReference>
<feature type="modified residue" description="N6-(pyridoxal phosphate)lysine" evidence="2 3">
    <location>
        <position position="41"/>
    </location>
</feature>
<comment type="similarity">
    <text evidence="2 4">Belongs to the pyridoxal phosphate-binding protein YggS/PROSC family.</text>
</comment>
<proteinExistence type="inferred from homology"/>
<evidence type="ECO:0000256" key="3">
    <source>
        <dbReference type="PIRSR" id="PIRSR004848-1"/>
    </source>
</evidence>
<keyword evidence="7" id="KW-1185">Reference proteome</keyword>
<name>E7N4C9_9FIRM</name>
<evidence type="ECO:0000313" key="6">
    <source>
        <dbReference type="EMBL" id="EFW28946.1"/>
    </source>
</evidence>
<reference evidence="6 7" key="1">
    <citation type="submission" date="2010-08" db="EMBL/GenBank/DDBJ databases">
        <authorList>
            <person name="Weinstock G."/>
            <person name="Sodergren E."/>
            <person name="Clifton S."/>
            <person name="Fulton L."/>
            <person name="Fulton B."/>
            <person name="Courtney L."/>
            <person name="Fronick C."/>
            <person name="Harrison M."/>
            <person name="Strong C."/>
            <person name="Farmer C."/>
            <person name="Delahaunty K."/>
            <person name="Markovic C."/>
            <person name="Hall O."/>
            <person name="Minx P."/>
            <person name="Tomlinson C."/>
            <person name="Mitreva M."/>
            <person name="Hou S."/>
            <person name="Chen J."/>
            <person name="Wollam A."/>
            <person name="Pepin K.H."/>
            <person name="Johnson M."/>
            <person name="Bhonagiri V."/>
            <person name="Zhang X."/>
            <person name="Suruliraj S."/>
            <person name="Warren W."/>
            <person name="Chinwalla A."/>
            <person name="Mardis E.R."/>
            <person name="Wilson R.K."/>
        </authorList>
    </citation>
    <scope>NUCLEOTIDE SEQUENCE [LARGE SCALE GENOMIC DNA]</scope>
    <source>
        <strain evidence="6 7">F0399</strain>
    </source>
</reference>
<evidence type="ECO:0000256" key="2">
    <source>
        <dbReference type="HAMAP-Rule" id="MF_02087"/>
    </source>
</evidence>
<dbReference type="NCBIfam" id="TIGR00044">
    <property type="entry name" value="YggS family pyridoxal phosphate-dependent enzyme"/>
    <property type="match status" value="1"/>
</dbReference>
<accession>E7N4C9</accession>
<protein>
    <recommendedName>
        <fullName evidence="2">Pyridoxal phosphate homeostasis protein</fullName>
        <shortName evidence="2">PLP homeostasis protein</shortName>
    </recommendedName>
</protein>
<dbReference type="CDD" id="cd00635">
    <property type="entry name" value="PLPDE_III_YBL036c_like"/>
    <property type="match status" value="1"/>
</dbReference>
<evidence type="ECO:0000256" key="4">
    <source>
        <dbReference type="RuleBase" id="RU004514"/>
    </source>
</evidence>
<dbReference type="InterPro" id="IPR011078">
    <property type="entry name" value="PyrdxlP_homeostasis"/>
</dbReference>
<dbReference type="EMBL" id="AECV01000049">
    <property type="protein sequence ID" value="EFW28946.1"/>
    <property type="molecule type" value="Genomic_DNA"/>
</dbReference>
<comment type="caution">
    <text evidence="6">The sequence shown here is derived from an EMBL/GenBank/DDBJ whole genome shotgun (WGS) entry which is preliminary data.</text>
</comment>
<dbReference type="Proteomes" id="UP000004633">
    <property type="component" value="Unassembled WGS sequence"/>
</dbReference>
<sequence>MSDDIMICERLRAVRAEIAQARARRTHVPVEAPVELIAVTKNHPVEAMRTAIDSGVMNIGENRIQEALDKAETLEREAKWHLIGHLQTNKAKHAVRQFDLIHSVDSEHLAAEIDKAAEKFGKVQNILVQVNLAREASKSGVYREDLDPLLRAVSGLPHLRLQGFMCIAPNYDNEEKCRPLFREMYELFQEAKEKEPPKADIRYLSMGMTHDYTVAVEEGANLVRVGTAIFGARQYHT</sequence>
<dbReference type="AlphaFoldDB" id="E7N4C9"/>
<dbReference type="Gene3D" id="3.20.20.10">
    <property type="entry name" value="Alanine racemase"/>
    <property type="match status" value="1"/>
</dbReference>
<dbReference type="PANTHER" id="PTHR10146">
    <property type="entry name" value="PROLINE SYNTHETASE CO-TRANSCRIBED BACTERIAL HOMOLOG PROTEIN"/>
    <property type="match status" value="1"/>
</dbReference>
<dbReference type="InterPro" id="IPR001608">
    <property type="entry name" value="Ala_racemase_N"/>
</dbReference>
<dbReference type="InterPro" id="IPR029066">
    <property type="entry name" value="PLP-binding_barrel"/>
</dbReference>